<dbReference type="InterPro" id="IPR007837">
    <property type="entry name" value="DinB"/>
</dbReference>
<protein>
    <submittedName>
        <fullName evidence="3">DinB family protein</fullName>
    </submittedName>
</protein>
<gene>
    <name evidence="3" type="ORF">ACFOU2_20755</name>
</gene>
<dbReference type="SUPFAM" id="SSF109854">
    <property type="entry name" value="DinB/YfiT-like putative metalloenzymes"/>
    <property type="match status" value="1"/>
</dbReference>
<dbReference type="Proteomes" id="UP001595752">
    <property type="component" value="Unassembled WGS sequence"/>
</dbReference>
<keyword evidence="4" id="KW-1185">Reference proteome</keyword>
<reference evidence="4" key="1">
    <citation type="journal article" date="2019" name="Int. J. Syst. Evol. Microbiol.">
        <title>The Global Catalogue of Microorganisms (GCM) 10K type strain sequencing project: providing services to taxonomists for standard genome sequencing and annotation.</title>
        <authorList>
            <consortium name="The Broad Institute Genomics Platform"/>
            <consortium name="The Broad Institute Genome Sequencing Center for Infectious Disease"/>
            <person name="Wu L."/>
            <person name="Ma J."/>
        </authorList>
    </citation>
    <scope>NUCLEOTIDE SEQUENCE [LARGE SCALE GENOMIC DNA]</scope>
    <source>
        <strain evidence="4">CCUG 61889</strain>
    </source>
</reference>
<organism evidence="3 4">
    <name type="scientific">Bacillus songklensis</name>
    <dbReference type="NCBI Taxonomy" id="1069116"/>
    <lineage>
        <taxon>Bacteria</taxon>
        <taxon>Bacillati</taxon>
        <taxon>Bacillota</taxon>
        <taxon>Bacilli</taxon>
        <taxon>Bacillales</taxon>
        <taxon>Bacillaceae</taxon>
        <taxon>Bacillus</taxon>
    </lineage>
</organism>
<evidence type="ECO:0000313" key="3">
    <source>
        <dbReference type="EMBL" id="MFC3885771.1"/>
    </source>
</evidence>
<dbReference type="Gene3D" id="1.20.120.450">
    <property type="entry name" value="dinb family like domain"/>
    <property type="match status" value="1"/>
</dbReference>
<dbReference type="InterPro" id="IPR034660">
    <property type="entry name" value="DinB/YfiT-like"/>
</dbReference>
<sequence>MSTAQSFTNSWLRHRLVANEIVEMVSDEHLDFRPWEKAMTLKELVLHMLFSADMFTEAVKQGAFVPAAGAQATVETAEQLKRLVQEVTAKTRAAMESLSDEQFTDLVDLTKLFGTKMPGKSLLHVMRDHEIHHKGQLYVYARMIGLDNLPMFVKQQL</sequence>
<evidence type="ECO:0000256" key="2">
    <source>
        <dbReference type="ARBA" id="ARBA00022723"/>
    </source>
</evidence>
<proteinExistence type="inferred from homology"/>
<dbReference type="EMBL" id="JBHRZT010000072">
    <property type="protein sequence ID" value="MFC3885771.1"/>
    <property type="molecule type" value="Genomic_DNA"/>
</dbReference>
<dbReference type="Pfam" id="PF05163">
    <property type="entry name" value="DinB"/>
    <property type="match status" value="1"/>
</dbReference>
<accession>A0ABV8B995</accession>
<name>A0ABV8B995_9BACI</name>
<evidence type="ECO:0000256" key="1">
    <source>
        <dbReference type="ARBA" id="ARBA00008635"/>
    </source>
</evidence>
<comment type="similarity">
    <text evidence="1">Belongs to the DinB family.</text>
</comment>
<comment type="caution">
    <text evidence="3">The sequence shown here is derived from an EMBL/GenBank/DDBJ whole genome shotgun (WGS) entry which is preliminary data.</text>
</comment>
<dbReference type="RefSeq" id="WP_377918162.1">
    <property type="nucleotide sequence ID" value="NZ_JBHRZT010000072.1"/>
</dbReference>
<evidence type="ECO:0000313" key="4">
    <source>
        <dbReference type="Proteomes" id="UP001595752"/>
    </source>
</evidence>
<keyword evidence="2" id="KW-0479">Metal-binding</keyword>